<protein>
    <submittedName>
        <fullName evidence="2">Uncharacterized protein</fullName>
    </submittedName>
</protein>
<accession>A0A0G0B8T8</accession>
<organism evidence="2 3">
    <name type="scientific">Candidatus Roizmanbacteria bacterium GW2011_GWC2_35_12</name>
    <dbReference type="NCBI Taxonomy" id="1618485"/>
    <lineage>
        <taxon>Bacteria</taxon>
        <taxon>Candidatus Roizmaniibacteriota</taxon>
    </lineage>
</organism>
<name>A0A0G0B8T8_9BACT</name>
<sequence length="167" mass="18615">MIIEDRNSTLSVEEAESYLRLENLKDLLYTIGHMAQKEKGIKIADEWKKLKKLNGNVLENAARQVNPEFFENVDNIKTSFLDTGRYQFMSALGLTVLAAVNIPVFVNPIKEAFGSGMTMQEILPLEWAYITQKGLIGPAILTALNGLGFLGAIQGPIAFRNSLRNKQ</sequence>
<evidence type="ECO:0000313" key="3">
    <source>
        <dbReference type="Proteomes" id="UP000034127"/>
    </source>
</evidence>
<comment type="caution">
    <text evidence="2">The sequence shown here is derived from an EMBL/GenBank/DDBJ whole genome shotgun (WGS) entry which is preliminary data.</text>
</comment>
<dbReference type="EMBL" id="LBPX01000043">
    <property type="protein sequence ID" value="KKP65809.1"/>
    <property type="molecule type" value="Genomic_DNA"/>
</dbReference>
<gene>
    <name evidence="2" type="ORF">UR63_C0043G0004</name>
</gene>
<proteinExistence type="predicted"/>
<dbReference type="AlphaFoldDB" id="A0A0G0B8T8"/>
<feature type="transmembrane region" description="Helical" evidence="1">
    <location>
        <begin position="135"/>
        <end position="159"/>
    </location>
</feature>
<keyword evidence="1" id="KW-1133">Transmembrane helix</keyword>
<evidence type="ECO:0000313" key="2">
    <source>
        <dbReference type="EMBL" id="KKP65809.1"/>
    </source>
</evidence>
<keyword evidence="1" id="KW-0812">Transmembrane</keyword>
<dbReference type="Proteomes" id="UP000034127">
    <property type="component" value="Unassembled WGS sequence"/>
</dbReference>
<reference evidence="2 3" key="1">
    <citation type="journal article" date="2015" name="Nature">
        <title>rRNA introns, odd ribosomes, and small enigmatic genomes across a large radiation of phyla.</title>
        <authorList>
            <person name="Brown C.T."/>
            <person name="Hug L.A."/>
            <person name="Thomas B.C."/>
            <person name="Sharon I."/>
            <person name="Castelle C.J."/>
            <person name="Singh A."/>
            <person name="Wilkins M.J."/>
            <person name="Williams K.H."/>
            <person name="Banfield J.F."/>
        </authorList>
    </citation>
    <scope>NUCLEOTIDE SEQUENCE [LARGE SCALE GENOMIC DNA]</scope>
</reference>
<feature type="transmembrane region" description="Helical" evidence="1">
    <location>
        <begin position="86"/>
        <end position="106"/>
    </location>
</feature>
<evidence type="ECO:0000256" key="1">
    <source>
        <dbReference type="SAM" id="Phobius"/>
    </source>
</evidence>
<keyword evidence="1" id="KW-0472">Membrane</keyword>